<dbReference type="OrthoDB" id="10537460at2759"/>
<evidence type="ECO:0000313" key="2">
    <source>
        <dbReference type="Proteomes" id="UP000219338"/>
    </source>
</evidence>
<protein>
    <submittedName>
        <fullName evidence="1">Uncharacterized protein</fullName>
    </submittedName>
</protein>
<keyword evidence="2" id="KW-1185">Reference proteome</keyword>
<dbReference type="EMBL" id="FUEG01000067">
    <property type="protein sequence ID" value="SJL18721.1"/>
    <property type="molecule type" value="Genomic_DNA"/>
</dbReference>
<dbReference type="AlphaFoldDB" id="A0A284SCJ1"/>
<name>A0A284SCJ1_ARMOS</name>
<proteinExistence type="predicted"/>
<gene>
    <name evidence="1" type="ORF">ARMOST_22320</name>
</gene>
<organism evidence="1 2">
    <name type="scientific">Armillaria ostoyae</name>
    <name type="common">Armillaria root rot fungus</name>
    <dbReference type="NCBI Taxonomy" id="47428"/>
    <lineage>
        <taxon>Eukaryota</taxon>
        <taxon>Fungi</taxon>
        <taxon>Dikarya</taxon>
        <taxon>Basidiomycota</taxon>
        <taxon>Agaricomycotina</taxon>
        <taxon>Agaricomycetes</taxon>
        <taxon>Agaricomycetidae</taxon>
        <taxon>Agaricales</taxon>
        <taxon>Marasmiineae</taxon>
        <taxon>Physalacriaceae</taxon>
        <taxon>Armillaria</taxon>
    </lineage>
</organism>
<reference evidence="2" key="1">
    <citation type="journal article" date="2017" name="Nat. Ecol. Evol.">
        <title>Genome expansion and lineage-specific genetic innovations in the forest pathogenic fungi Armillaria.</title>
        <authorList>
            <person name="Sipos G."/>
            <person name="Prasanna A.N."/>
            <person name="Walter M.C."/>
            <person name="O'Connor E."/>
            <person name="Balint B."/>
            <person name="Krizsan K."/>
            <person name="Kiss B."/>
            <person name="Hess J."/>
            <person name="Varga T."/>
            <person name="Slot J."/>
            <person name="Riley R."/>
            <person name="Boka B."/>
            <person name="Rigling D."/>
            <person name="Barry K."/>
            <person name="Lee J."/>
            <person name="Mihaltcheva S."/>
            <person name="LaButti K."/>
            <person name="Lipzen A."/>
            <person name="Waldron R."/>
            <person name="Moloney N.M."/>
            <person name="Sperisen C."/>
            <person name="Kredics L."/>
            <person name="Vagvoelgyi C."/>
            <person name="Patrignani A."/>
            <person name="Fitzpatrick D."/>
            <person name="Nagy I."/>
            <person name="Doyle S."/>
            <person name="Anderson J.B."/>
            <person name="Grigoriev I.V."/>
            <person name="Gueldener U."/>
            <person name="Muensterkoetter M."/>
            <person name="Nagy L.G."/>
        </authorList>
    </citation>
    <scope>NUCLEOTIDE SEQUENCE [LARGE SCALE GENOMIC DNA]</scope>
    <source>
        <strain evidence="2">C18/9</strain>
    </source>
</reference>
<dbReference type="Proteomes" id="UP000219338">
    <property type="component" value="Unassembled WGS sequence"/>
</dbReference>
<accession>A0A284SCJ1</accession>
<evidence type="ECO:0000313" key="1">
    <source>
        <dbReference type="EMBL" id="SJL18721.1"/>
    </source>
</evidence>
<sequence length="114" mass="13042">MKSVAITIWQTPRKMVDHDSEVQQEKYDIYRHHILAVSEEDIGFELEGPIHEGDLEVQRERDDTDSHHILKGSPEEDVGIEIKAQRESYEMVAITRINGMASTFSGLDKMMISA</sequence>